<dbReference type="InterPro" id="IPR012337">
    <property type="entry name" value="RNaseH-like_sf"/>
</dbReference>
<reference evidence="3" key="1">
    <citation type="submission" date="2017-03" db="EMBL/GenBank/DDBJ databases">
        <title>Phytopthora megakarya and P. palmivora, two closely related causual agents of cacao black pod achieved similar genome size and gene model numbers by different mechanisms.</title>
        <authorList>
            <person name="Ali S."/>
            <person name="Shao J."/>
            <person name="Larry D.J."/>
            <person name="Kronmiller B."/>
            <person name="Shen D."/>
            <person name="Strem M.D."/>
            <person name="Melnick R.L."/>
            <person name="Guiltinan M.J."/>
            <person name="Tyler B.M."/>
            <person name="Meinhardt L.W."/>
            <person name="Bailey B.A."/>
        </authorList>
    </citation>
    <scope>NUCLEOTIDE SEQUENCE [LARGE SCALE GENOMIC DNA]</scope>
    <source>
        <strain evidence="3">zdho120</strain>
    </source>
</reference>
<accession>A0A225UXS4</accession>
<evidence type="ECO:0000256" key="1">
    <source>
        <dbReference type="SAM" id="MobiDB-lite"/>
    </source>
</evidence>
<proteinExistence type="predicted"/>
<dbReference type="SUPFAM" id="SSF53098">
    <property type="entry name" value="Ribonuclease H-like"/>
    <property type="match status" value="1"/>
</dbReference>
<evidence type="ECO:0000313" key="2">
    <source>
        <dbReference type="EMBL" id="OWY97049.1"/>
    </source>
</evidence>
<dbReference type="AlphaFoldDB" id="A0A225UXS4"/>
<feature type="region of interest" description="Disordered" evidence="1">
    <location>
        <begin position="137"/>
        <end position="168"/>
    </location>
</feature>
<sequence length="228" mass="26067">MGTETRTKVEEFIVSWYGADEESADAVVLELVKFHRVAAELDPKSSRTWALLKNTKISVYDFWCSLNQFPLLQIIGKQVSEAERNFSSHAFVHSKLRNRLAPERVEKLVHIYFNARNVDDEDLEAYTELDDILRLVDEDDEDESDNRDGDFVQDATTGKKMPGHEADDWMDRFGGNDYSTKRLTPSVATRKILILLLSDVEAVCLQPDERGTMETNTNSKKLGETMDK</sequence>
<name>A0A225UXS4_9STRA</name>
<keyword evidence="3" id="KW-1185">Reference proteome</keyword>
<comment type="caution">
    <text evidence="2">The sequence shown here is derived from an EMBL/GenBank/DDBJ whole genome shotgun (WGS) entry which is preliminary data.</text>
</comment>
<dbReference type="Proteomes" id="UP000198211">
    <property type="component" value="Unassembled WGS sequence"/>
</dbReference>
<dbReference type="EMBL" id="NBNE01010903">
    <property type="protein sequence ID" value="OWY97049.1"/>
    <property type="molecule type" value="Genomic_DNA"/>
</dbReference>
<organism evidence="2 3">
    <name type="scientific">Phytophthora megakarya</name>
    <dbReference type="NCBI Taxonomy" id="4795"/>
    <lineage>
        <taxon>Eukaryota</taxon>
        <taxon>Sar</taxon>
        <taxon>Stramenopiles</taxon>
        <taxon>Oomycota</taxon>
        <taxon>Peronosporomycetes</taxon>
        <taxon>Peronosporales</taxon>
        <taxon>Peronosporaceae</taxon>
        <taxon>Phytophthora</taxon>
    </lineage>
</organism>
<dbReference type="OrthoDB" id="117690at2759"/>
<protein>
    <submittedName>
        <fullName evidence="2">Transposase</fullName>
    </submittedName>
</protein>
<gene>
    <name evidence="2" type="ORF">PHMEG_00032514</name>
</gene>
<evidence type="ECO:0000313" key="3">
    <source>
        <dbReference type="Proteomes" id="UP000198211"/>
    </source>
</evidence>